<organism evidence="12 13">
    <name type="scientific">Elasticomyces elasticus</name>
    <dbReference type="NCBI Taxonomy" id="574655"/>
    <lineage>
        <taxon>Eukaryota</taxon>
        <taxon>Fungi</taxon>
        <taxon>Dikarya</taxon>
        <taxon>Ascomycota</taxon>
        <taxon>Pezizomycotina</taxon>
        <taxon>Dothideomycetes</taxon>
        <taxon>Dothideomycetidae</taxon>
        <taxon>Mycosphaerellales</taxon>
        <taxon>Teratosphaeriaceae</taxon>
        <taxon>Elasticomyces</taxon>
    </lineage>
</organism>
<reference evidence="12" key="1">
    <citation type="submission" date="2023-08" db="EMBL/GenBank/DDBJ databases">
        <title>Black Yeasts Isolated from many extreme environments.</title>
        <authorList>
            <person name="Coleine C."/>
            <person name="Stajich J.E."/>
            <person name="Selbmann L."/>
        </authorList>
    </citation>
    <scope>NUCLEOTIDE SEQUENCE</scope>
    <source>
        <strain evidence="12">CCFEE 5810</strain>
    </source>
</reference>
<dbReference type="GO" id="GO:0005675">
    <property type="term" value="C:transcription factor TFIIH holo complex"/>
    <property type="evidence" value="ECO:0007669"/>
    <property type="project" value="InterPro"/>
</dbReference>
<evidence type="ECO:0000256" key="5">
    <source>
        <dbReference type="ARBA" id="ARBA00022833"/>
    </source>
</evidence>
<keyword evidence="3" id="KW-0479">Metal-binding</keyword>
<dbReference type="PANTHER" id="PTHR12683">
    <property type="entry name" value="CDK-ACTIVATING KINASE ASSEMBLY FACTOR MAT1"/>
    <property type="match status" value="1"/>
</dbReference>
<evidence type="ECO:0000256" key="9">
    <source>
        <dbReference type="SAM" id="Coils"/>
    </source>
</evidence>
<dbReference type="Pfam" id="PF06391">
    <property type="entry name" value="MAT1"/>
    <property type="match status" value="1"/>
</dbReference>
<sequence>MSRFAQSKTTTVQTAPAVKRDTKLGVVQSPDDFCPSCRTKRNQMPFMRLFVNPECYHRMCEACVDRNFSHGPATCPIPGCGRTLRKHRFREQTFDDIKVEREIDIRKRVARIFNQREEDFESLLAYNDHLNDVEDWTFNLINGIDVEETNRKLEAYARAHNQEIEQNAQMAVQEKESFSVKEKLDKEQAKERRAAARREAQEEKHEVIENRKDVLNRLASGADAETVAKEGQLVQLKKRMDRQTAAERQRQLQAAGGRSGIVIKGLKSKEKAEPEPPVDPFGGLRLVDSYFTMQGEYLWEGIREAKKDVKQVAGGYDVKDYAHRSLLAAFGGLGVFVADEVTEREKMVQDERGVGSTRAAIAVAPT</sequence>
<feature type="domain" description="MAT1 centre" evidence="10">
    <location>
        <begin position="84"/>
        <end position="255"/>
    </location>
</feature>
<feature type="coiled-coil region" evidence="9">
    <location>
        <begin position="146"/>
        <end position="218"/>
    </location>
</feature>
<dbReference type="GO" id="GO:0006357">
    <property type="term" value="P:regulation of transcription by RNA polymerase II"/>
    <property type="evidence" value="ECO:0007669"/>
    <property type="project" value="TreeGrafter"/>
</dbReference>
<dbReference type="InterPro" id="IPR013083">
    <property type="entry name" value="Znf_RING/FYVE/PHD"/>
</dbReference>
<dbReference type="GO" id="GO:0008270">
    <property type="term" value="F:zinc ion binding"/>
    <property type="evidence" value="ECO:0007669"/>
    <property type="project" value="UniProtKB-KW"/>
</dbReference>
<proteinExistence type="predicted"/>
<evidence type="ECO:0000256" key="6">
    <source>
        <dbReference type="ARBA" id="ARBA00023242"/>
    </source>
</evidence>
<evidence type="ECO:0000259" key="11">
    <source>
        <dbReference type="Pfam" id="PF17121"/>
    </source>
</evidence>
<dbReference type="AlphaFoldDB" id="A0AAN7W6X6"/>
<dbReference type="Gene3D" id="3.30.40.10">
    <property type="entry name" value="Zinc/RING finger domain, C3HC4 (zinc finger)"/>
    <property type="match status" value="1"/>
</dbReference>
<evidence type="ECO:0000256" key="8">
    <source>
        <dbReference type="ARBA" id="ARBA00033277"/>
    </source>
</evidence>
<name>A0AAN7W6X6_9PEZI</name>
<evidence type="ECO:0000256" key="1">
    <source>
        <dbReference type="ARBA" id="ARBA00004123"/>
    </source>
</evidence>
<keyword evidence="5" id="KW-0862">Zinc</keyword>
<feature type="domain" description="RING-type" evidence="11">
    <location>
        <begin position="31"/>
        <end position="80"/>
    </location>
</feature>
<dbReference type="Proteomes" id="UP001310594">
    <property type="component" value="Unassembled WGS sequence"/>
</dbReference>
<dbReference type="GO" id="GO:0061575">
    <property type="term" value="F:cyclin-dependent protein serine/threonine kinase activator activity"/>
    <property type="evidence" value="ECO:0007669"/>
    <property type="project" value="InterPro"/>
</dbReference>
<keyword evidence="4" id="KW-0863">Zinc-finger</keyword>
<evidence type="ECO:0000313" key="13">
    <source>
        <dbReference type="Proteomes" id="UP001310594"/>
    </source>
</evidence>
<dbReference type="InterPro" id="IPR001841">
    <property type="entry name" value="Znf_RING"/>
</dbReference>
<accession>A0AAN7W6X6</accession>
<dbReference type="PROSITE" id="PS00518">
    <property type="entry name" value="ZF_RING_1"/>
    <property type="match status" value="1"/>
</dbReference>
<evidence type="ECO:0000256" key="2">
    <source>
        <dbReference type="ARBA" id="ARBA00022257"/>
    </source>
</evidence>
<dbReference type="PANTHER" id="PTHR12683:SF13">
    <property type="entry name" value="CDK-ACTIVATING KINASE ASSEMBLY FACTOR MAT1"/>
    <property type="match status" value="1"/>
</dbReference>
<dbReference type="InterPro" id="IPR004575">
    <property type="entry name" value="MAT1/Tfb3"/>
</dbReference>
<dbReference type="NCBIfam" id="TIGR00570">
    <property type="entry name" value="cdk7"/>
    <property type="match status" value="1"/>
</dbReference>
<dbReference type="InterPro" id="IPR015877">
    <property type="entry name" value="MAT1_centre"/>
</dbReference>
<keyword evidence="6" id="KW-0539">Nucleus</keyword>
<dbReference type="EMBL" id="JAVRQU010000006">
    <property type="protein sequence ID" value="KAK5701781.1"/>
    <property type="molecule type" value="Genomic_DNA"/>
</dbReference>
<protein>
    <recommendedName>
        <fullName evidence="2">RNA polymerase II transcription factor B subunit 3</fullName>
    </recommendedName>
    <alternativeName>
        <fullName evidence="8">RNA polymerase II transcription factor B 38 kDa subunit</fullName>
    </alternativeName>
    <alternativeName>
        <fullName evidence="7">RNA polymerase II transcription factor B p38 subunit</fullName>
    </alternativeName>
</protein>
<dbReference type="Pfam" id="PF17121">
    <property type="entry name" value="zf-C3HC4_5"/>
    <property type="match status" value="1"/>
</dbReference>
<comment type="subcellular location">
    <subcellularLocation>
        <location evidence="1">Nucleus</location>
    </subcellularLocation>
</comment>
<dbReference type="InterPro" id="IPR017907">
    <property type="entry name" value="Znf_RING_CS"/>
</dbReference>
<evidence type="ECO:0000259" key="10">
    <source>
        <dbReference type="Pfam" id="PF06391"/>
    </source>
</evidence>
<evidence type="ECO:0000256" key="3">
    <source>
        <dbReference type="ARBA" id="ARBA00022723"/>
    </source>
</evidence>
<evidence type="ECO:0000256" key="4">
    <source>
        <dbReference type="ARBA" id="ARBA00022771"/>
    </source>
</evidence>
<comment type="caution">
    <text evidence="12">The sequence shown here is derived from an EMBL/GenBank/DDBJ whole genome shotgun (WGS) entry which is preliminary data.</text>
</comment>
<evidence type="ECO:0000256" key="7">
    <source>
        <dbReference type="ARBA" id="ARBA00029873"/>
    </source>
</evidence>
<evidence type="ECO:0000313" key="12">
    <source>
        <dbReference type="EMBL" id="KAK5701781.1"/>
    </source>
</evidence>
<keyword evidence="9" id="KW-0175">Coiled coil</keyword>
<dbReference type="GO" id="GO:0006289">
    <property type="term" value="P:nucleotide-excision repair"/>
    <property type="evidence" value="ECO:0007669"/>
    <property type="project" value="InterPro"/>
</dbReference>
<gene>
    <name evidence="12" type="primary">TFB3</name>
    <name evidence="12" type="ORF">LTR97_004599</name>
</gene>